<organism evidence="1 2">
    <name type="scientific">Citrus x changshan-huyou</name>
    <dbReference type="NCBI Taxonomy" id="2935761"/>
    <lineage>
        <taxon>Eukaryota</taxon>
        <taxon>Viridiplantae</taxon>
        <taxon>Streptophyta</taxon>
        <taxon>Embryophyta</taxon>
        <taxon>Tracheophyta</taxon>
        <taxon>Spermatophyta</taxon>
        <taxon>Magnoliopsida</taxon>
        <taxon>eudicotyledons</taxon>
        <taxon>Gunneridae</taxon>
        <taxon>Pentapetalae</taxon>
        <taxon>rosids</taxon>
        <taxon>malvids</taxon>
        <taxon>Sapindales</taxon>
        <taxon>Rutaceae</taxon>
        <taxon>Aurantioideae</taxon>
        <taxon>Citrus</taxon>
    </lineage>
</organism>
<name>A0AAP0M1L2_9ROSI</name>
<evidence type="ECO:0000313" key="2">
    <source>
        <dbReference type="Proteomes" id="UP001428341"/>
    </source>
</evidence>
<keyword evidence="2" id="KW-1185">Reference proteome</keyword>
<reference evidence="1 2" key="1">
    <citation type="submission" date="2024-05" db="EMBL/GenBank/DDBJ databases">
        <title>Haplotype-resolved chromosome-level genome assembly of Huyou (Citrus changshanensis).</title>
        <authorList>
            <person name="Miao C."/>
            <person name="Chen W."/>
            <person name="Wu Y."/>
            <person name="Wang L."/>
            <person name="Zhao S."/>
            <person name="Grierson D."/>
            <person name="Xu C."/>
            <person name="Chen K."/>
        </authorList>
    </citation>
    <scope>NUCLEOTIDE SEQUENCE [LARGE SCALE GENOMIC DNA]</scope>
    <source>
        <strain evidence="1">01-14</strain>
        <tissue evidence="1">Leaf</tissue>
    </source>
</reference>
<dbReference type="AlphaFoldDB" id="A0AAP0M1L2"/>
<protein>
    <submittedName>
        <fullName evidence="1">Uncharacterized protein</fullName>
    </submittedName>
</protein>
<accession>A0AAP0M1L2</accession>
<dbReference type="EMBL" id="JBCGBO010000006">
    <property type="protein sequence ID" value="KAK9192847.1"/>
    <property type="molecule type" value="Genomic_DNA"/>
</dbReference>
<proteinExistence type="predicted"/>
<sequence length="302" mass="32586">MTFKPPPSAPQEPPRLSFTYSLMITAVQTAQEDLPITGFNSEGYPVYPAKYNGHFLWDAPGSGMCDPNCPCFHCFPEYHRIELTAGDVHHGNLKKARYHQCKSMHDAKWRSEGSMPSCQKPDLELQSVAAVARSRLLLLMSSLGLCSNYFQSIAAAAALPVRCYYCSISAVAAAVFTWYLLQLLPISAVTSAVLVFAPATSSPLLLPLLFQSVAAAARSRLLQLLSSLSLCSSYFQSVAAAAARSRLLQLLSSLGICSSYFQSVAAAARSWLLQLLSSLGICSSYFQSVAAAAALPVRCCCC</sequence>
<gene>
    <name evidence="1" type="ORF">WN944_003540</name>
</gene>
<comment type="caution">
    <text evidence="1">The sequence shown here is derived from an EMBL/GenBank/DDBJ whole genome shotgun (WGS) entry which is preliminary data.</text>
</comment>
<dbReference type="Proteomes" id="UP001428341">
    <property type="component" value="Unassembled WGS sequence"/>
</dbReference>
<evidence type="ECO:0000313" key="1">
    <source>
        <dbReference type="EMBL" id="KAK9192847.1"/>
    </source>
</evidence>